<dbReference type="InterPro" id="IPR052076">
    <property type="entry name" value="TRP_cation_channel"/>
</dbReference>
<dbReference type="SMART" id="SM00248">
    <property type="entry name" value="ANK"/>
    <property type="match status" value="8"/>
</dbReference>
<name>A0A6A4WMS8_AMPAM</name>
<evidence type="ECO:0000256" key="1">
    <source>
        <dbReference type="ARBA" id="ARBA00022448"/>
    </source>
</evidence>
<proteinExistence type="predicted"/>
<dbReference type="InterPro" id="IPR002110">
    <property type="entry name" value="Ankyrin_rpt"/>
</dbReference>
<sequence>MAVLDMRDSADMTPLHCAAKFDHSALVEFLHSKGADLSAVDSEERTPLLLAASRSSWSAVTTLVSLGSALDPIDKRGRNMVHYIVLNGGRLGQLMDCKLESMASVAAMLNRQDGRGYTPLHFAARDGHLASLRELIEQGACTDIKNASNESPLHCAARFGRYYTVECLLSSTKGQQIMNGIDSSGRTPLHIASQNGHLRVVQLLIGKGALLNRDFEGLTPLHLATRRGFTQTMNLLLGTHSQLLDQRDKAGNTALHLACLANRPSAAGLLLSMGCEIAANGSGYTALDICIKHKLTETARVLLTTPTASPAPGPCAGSTALLADTQGKNKYIVAALIDVMPNIMKTIMDKHIVFSNCKRNDEKFTITYDLSLFEPNDRQVTAIRKSRGDNRWKPRPLTAVNHMVRHGRIELLMHPLTQKYLAMKWQAYGRICHMLSMLLYAVFVALVTAHGVHLLRLVQHCPALLQTDGYVSWEESDGLQQGCENSSEVGSGNFSQMGSGLIVLEVGCEQSRKRYG</sequence>
<evidence type="ECO:0000313" key="10">
    <source>
        <dbReference type="EMBL" id="KAF0307353.1"/>
    </source>
</evidence>
<keyword evidence="3" id="KW-0677">Repeat</keyword>
<evidence type="ECO:0000256" key="6">
    <source>
        <dbReference type="ARBA" id="ARBA00023180"/>
    </source>
</evidence>
<evidence type="ECO:0000313" key="11">
    <source>
        <dbReference type="Proteomes" id="UP000440578"/>
    </source>
</evidence>
<dbReference type="GO" id="GO:0034220">
    <property type="term" value="P:monoatomic ion transmembrane transport"/>
    <property type="evidence" value="ECO:0007669"/>
    <property type="project" value="UniProtKB-KW"/>
</dbReference>
<evidence type="ECO:0000256" key="3">
    <source>
        <dbReference type="ARBA" id="ARBA00022737"/>
    </source>
</evidence>
<comment type="caution">
    <text evidence="10">The sequence shown here is derived from an EMBL/GenBank/DDBJ whole genome shotgun (WGS) entry which is preliminary data.</text>
</comment>
<evidence type="ECO:0000256" key="2">
    <source>
        <dbReference type="ARBA" id="ARBA00022606"/>
    </source>
</evidence>
<feature type="repeat" description="ANK" evidence="8">
    <location>
        <begin position="10"/>
        <end position="42"/>
    </location>
</feature>
<dbReference type="PROSITE" id="PS50088">
    <property type="entry name" value="ANK_REPEAT"/>
    <property type="match status" value="5"/>
</dbReference>
<keyword evidence="11" id="KW-1185">Reference proteome</keyword>
<dbReference type="AlphaFoldDB" id="A0A6A4WMS8"/>
<feature type="repeat" description="ANK" evidence="8">
    <location>
        <begin position="184"/>
        <end position="216"/>
    </location>
</feature>
<keyword evidence="5" id="KW-0406">Ion transport</keyword>
<keyword evidence="1" id="KW-0813">Transport</keyword>
<gene>
    <name evidence="10" type="primary">TrpA1_5</name>
    <name evidence="10" type="ORF">FJT64_002284</name>
</gene>
<dbReference type="Gene3D" id="1.25.40.20">
    <property type="entry name" value="Ankyrin repeat-containing domain"/>
    <property type="match status" value="3"/>
</dbReference>
<feature type="repeat" description="ANK" evidence="8">
    <location>
        <begin position="250"/>
        <end position="282"/>
    </location>
</feature>
<keyword evidence="9" id="KW-0472">Membrane</keyword>
<keyword evidence="10" id="KW-0675">Receptor</keyword>
<dbReference type="Pfam" id="PF13606">
    <property type="entry name" value="Ank_3"/>
    <property type="match status" value="1"/>
</dbReference>
<keyword evidence="2" id="KW-0716">Sensory transduction</keyword>
<feature type="repeat" description="ANK" evidence="8">
    <location>
        <begin position="216"/>
        <end position="237"/>
    </location>
</feature>
<dbReference type="PRINTS" id="PR01415">
    <property type="entry name" value="ANKYRIN"/>
</dbReference>
<evidence type="ECO:0000256" key="8">
    <source>
        <dbReference type="PROSITE-ProRule" id="PRU00023"/>
    </source>
</evidence>
<dbReference type="OrthoDB" id="1661883at2759"/>
<keyword evidence="7" id="KW-0407">Ion channel</keyword>
<dbReference type="PANTHER" id="PTHR47143">
    <property type="entry name" value="TRANSIENT RECEPTOR POTENTIAL CATION CHANNEL PROTEIN PAINLESS"/>
    <property type="match status" value="1"/>
</dbReference>
<keyword evidence="9" id="KW-1133">Transmembrane helix</keyword>
<organism evidence="10 11">
    <name type="scientific">Amphibalanus amphitrite</name>
    <name type="common">Striped barnacle</name>
    <name type="synonym">Balanus amphitrite</name>
    <dbReference type="NCBI Taxonomy" id="1232801"/>
    <lineage>
        <taxon>Eukaryota</taxon>
        <taxon>Metazoa</taxon>
        <taxon>Ecdysozoa</taxon>
        <taxon>Arthropoda</taxon>
        <taxon>Crustacea</taxon>
        <taxon>Multicrustacea</taxon>
        <taxon>Cirripedia</taxon>
        <taxon>Thoracica</taxon>
        <taxon>Thoracicalcarea</taxon>
        <taxon>Balanomorpha</taxon>
        <taxon>Balanoidea</taxon>
        <taxon>Balanidae</taxon>
        <taxon>Amphibalaninae</taxon>
        <taxon>Amphibalanus</taxon>
    </lineage>
</organism>
<dbReference type="PANTHER" id="PTHR47143:SF1">
    <property type="entry name" value="ION_TRANS DOMAIN-CONTAINING PROTEIN"/>
    <property type="match status" value="1"/>
</dbReference>
<evidence type="ECO:0000256" key="7">
    <source>
        <dbReference type="ARBA" id="ARBA00023303"/>
    </source>
</evidence>
<dbReference type="EMBL" id="VIIS01000581">
    <property type="protein sequence ID" value="KAF0307353.1"/>
    <property type="molecule type" value="Genomic_DNA"/>
</dbReference>
<evidence type="ECO:0000256" key="4">
    <source>
        <dbReference type="ARBA" id="ARBA00023043"/>
    </source>
</evidence>
<evidence type="ECO:0000256" key="5">
    <source>
        <dbReference type="ARBA" id="ARBA00023065"/>
    </source>
</evidence>
<dbReference type="Pfam" id="PF12796">
    <property type="entry name" value="Ank_2"/>
    <property type="match status" value="3"/>
</dbReference>
<accession>A0A6A4WMS8</accession>
<dbReference type="PROSITE" id="PS50297">
    <property type="entry name" value="ANK_REP_REGION"/>
    <property type="match status" value="4"/>
</dbReference>
<keyword evidence="6" id="KW-0325">Glycoprotein</keyword>
<dbReference type="GO" id="GO:0022857">
    <property type="term" value="F:transmembrane transporter activity"/>
    <property type="evidence" value="ECO:0007669"/>
    <property type="project" value="TreeGrafter"/>
</dbReference>
<dbReference type="Proteomes" id="UP000440578">
    <property type="component" value="Unassembled WGS sequence"/>
</dbReference>
<evidence type="ECO:0000256" key="9">
    <source>
        <dbReference type="SAM" id="Phobius"/>
    </source>
</evidence>
<protein>
    <submittedName>
        <fullName evidence="10">Transient receptor potential cation channel subfamily A member 1</fullName>
    </submittedName>
</protein>
<feature type="repeat" description="ANK" evidence="8">
    <location>
        <begin position="115"/>
        <end position="147"/>
    </location>
</feature>
<reference evidence="10 11" key="1">
    <citation type="submission" date="2019-07" db="EMBL/GenBank/DDBJ databases">
        <title>Draft genome assembly of a fouling barnacle, Amphibalanus amphitrite (Darwin, 1854): The first reference genome for Thecostraca.</title>
        <authorList>
            <person name="Kim W."/>
        </authorList>
    </citation>
    <scope>NUCLEOTIDE SEQUENCE [LARGE SCALE GENOMIC DNA]</scope>
    <source>
        <strain evidence="10">SNU_AA5</strain>
        <tissue evidence="10">Soma without cirri and trophi</tissue>
    </source>
</reference>
<dbReference type="SUPFAM" id="SSF48403">
    <property type="entry name" value="Ankyrin repeat"/>
    <property type="match status" value="1"/>
</dbReference>
<feature type="transmembrane region" description="Helical" evidence="9">
    <location>
        <begin position="434"/>
        <end position="455"/>
    </location>
</feature>
<dbReference type="InterPro" id="IPR036770">
    <property type="entry name" value="Ankyrin_rpt-contain_sf"/>
</dbReference>
<keyword evidence="4 8" id="KW-0040">ANK repeat</keyword>
<dbReference type="GO" id="GO:1902495">
    <property type="term" value="C:transmembrane transporter complex"/>
    <property type="evidence" value="ECO:0007669"/>
    <property type="project" value="TreeGrafter"/>
</dbReference>
<keyword evidence="9" id="KW-0812">Transmembrane</keyword>